<keyword evidence="3" id="KW-0378">Hydrolase</keyword>
<dbReference type="GO" id="GO:0004553">
    <property type="term" value="F:hydrolase activity, hydrolyzing O-glycosyl compounds"/>
    <property type="evidence" value="ECO:0007669"/>
    <property type="project" value="InterPro"/>
</dbReference>
<dbReference type="Gene3D" id="2.60.120.200">
    <property type="match status" value="1"/>
</dbReference>
<dbReference type="CDD" id="cd08023">
    <property type="entry name" value="GH16_laminarinase_like"/>
    <property type="match status" value="1"/>
</dbReference>
<dbReference type="AlphaFoldDB" id="L7W2F7"/>
<dbReference type="SUPFAM" id="SSF49899">
    <property type="entry name" value="Concanavalin A-like lectins/glucanases"/>
    <property type="match status" value="1"/>
</dbReference>
<dbReference type="InterPro" id="IPR050546">
    <property type="entry name" value="Glycosyl_Hydrlase_16"/>
</dbReference>
<dbReference type="PANTHER" id="PTHR10963:SF55">
    <property type="entry name" value="GLYCOSIDE HYDROLASE FAMILY 16 PROTEIN"/>
    <property type="match status" value="1"/>
</dbReference>
<dbReference type="GO" id="GO:0005975">
    <property type="term" value="P:carbohydrate metabolic process"/>
    <property type="evidence" value="ECO:0007669"/>
    <property type="project" value="InterPro"/>
</dbReference>
<dbReference type="PANTHER" id="PTHR10963">
    <property type="entry name" value="GLYCOSYL HYDROLASE-RELATED"/>
    <property type="match status" value="1"/>
</dbReference>
<protein>
    <submittedName>
        <fullName evidence="3">Glycoside hydrolase, family 16:Hemolysin-type calcium-binding region</fullName>
    </submittedName>
</protein>
<reference evidence="3" key="1">
    <citation type="submission" date="2012-09" db="EMBL/GenBank/DDBJ databases">
        <title>Metagenomic Characterization of a Microbial Community in Wastewater Detects High Levels of Antibiotic Resistance.</title>
        <authorList>
            <person name="Abrams M."/>
            <person name="Caldwell A."/>
            <person name="Vandaei E."/>
            <person name="Lee W."/>
            <person name="Perrott J."/>
            <person name="Khan S.Y."/>
            <person name="Ta J."/>
            <person name="Romero D."/>
            <person name="Nguyen V."/>
            <person name="Pourmand N."/>
            <person name="Ouverney C.C."/>
        </authorList>
    </citation>
    <scope>NUCLEOTIDE SEQUENCE</scope>
</reference>
<organism evidence="3">
    <name type="scientific">uncultured bacterium A1Q1_fos_1246</name>
    <dbReference type="NCBI Taxonomy" id="1256545"/>
    <lineage>
        <taxon>Bacteria</taxon>
        <taxon>environmental samples</taxon>
    </lineage>
</organism>
<name>L7W2F7_9BACT</name>
<feature type="domain" description="GH16" evidence="2">
    <location>
        <begin position="50"/>
        <end position="310"/>
    </location>
</feature>
<dbReference type="PROSITE" id="PS51257">
    <property type="entry name" value="PROKAR_LIPOPROTEIN"/>
    <property type="match status" value="1"/>
</dbReference>
<comment type="similarity">
    <text evidence="1">Belongs to the glycosyl hydrolase 16 family.</text>
</comment>
<dbReference type="EMBL" id="JX649913">
    <property type="protein sequence ID" value="AGC72825.1"/>
    <property type="molecule type" value="Genomic_DNA"/>
</dbReference>
<dbReference type="InterPro" id="IPR013320">
    <property type="entry name" value="ConA-like_dom_sf"/>
</dbReference>
<evidence type="ECO:0000256" key="1">
    <source>
        <dbReference type="ARBA" id="ARBA00006865"/>
    </source>
</evidence>
<dbReference type="PROSITE" id="PS51762">
    <property type="entry name" value="GH16_2"/>
    <property type="match status" value="1"/>
</dbReference>
<accession>L7W2F7</accession>
<evidence type="ECO:0000313" key="3">
    <source>
        <dbReference type="EMBL" id="AGC72825.1"/>
    </source>
</evidence>
<dbReference type="InterPro" id="IPR000757">
    <property type="entry name" value="Beta-glucanase-like"/>
</dbReference>
<dbReference type="Pfam" id="PF00722">
    <property type="entry name" value="Glyco_hydro_16"/>
    <property type="match status" value="1"/>
</dbReference>
<sequence>MKKKLIGVWAFALVTMLWTGCLSKPIGAAPVVAVALTTPTPKPTKPAATPTPTLTPTPVLTAPVGQSGAWQLRFAADFDGSGLNGEKWVTCYWWDDHGCTIASNHELQWYRRENVTVGNGMVHLQARREAVEAPDGRDFAYTSGMISSGRRIDDLTVPPKFAFQYGYVEVRAKVPRGRGLWSAFWLLPADQQSRPEIDVMEILGHAPGTVEMHLHYNDAAGKRQRQGSEWTGPDLSTDWHVFAVDWQPEQLIWYVDGVECWRVSEQAAIPAEPMYLIANLAVGGDWPGAPDAQTPFPSALLIDYIRVWQR</sequence>
<proteinExistence type="inferred from homology"/>
<evidence type="ECO:0000259" key="2">
    <source>
        <dbReference type="PROSITE" id="PS51762"/>
    </source>
</evidence>